<organism evidence="2 3">
    <name type="scientific">Flavihumibacter fluminis</name>
    <dbReference type="NCBI Taxonomy" id="2909236"/>
    <lineage>
        <taxon>Bacteria</taxon>
        <taxon>Pseudomonadati</taxon>
        <taxon>Bacteroidota</taxon>
        <taxon>Chitinophagia</taxon>
        <taxon>Chitinophagales</taxon>
        <taxon>Chitinophagaceae</taxon>
        <taxon>Flavihumibacter</taxon>
    </lineage>
</organism>
<evidence type="ECO:0000256" key="1">
    <source>
        <dbReference type="SAM" id="Phobius"/>
    </source>
</evidence>
<accession>A0ABS9BNQ4</accession>
<comment type="caution">
    <text evidence="2">The sequence shown here is derived from an EMBL/GenBank/DDBJ whole genome shotgun (WGS) entry which is preliminary data.</text>
</comment>
<name>A0ABS9BNQ4_9BACT</name>
<dbReference type="EMBL" id="JAKEVY010000008">
    <property type="protein sequence ID" value="MCF1716965.1"/>
    <property type="molecule type" value="Genomic_DNA"/>
</dbReference>
<protein>
    <submittedName>
        <fullName evidence="2">Uncharacterized protein</fullName>
    </submittedName>
</protein>
<proteinExistence type="predicted"/>
<keyword evidence="3" id="KW-1185">Reference proteome</keyword>
<reference evidence="2 3" key="1">
    <citation type="submission" date="2022-01" db="EMBL/GenBank/DDBJ databases">
        <title>Flavihumibacter sp. nov., isolated from sediment of a river.</title>
        <authorList>
            <person name="Liu H."/>
        </authorList>
    </citation>
    <scope>NUCLEOTIDE SEQUENCE [LARGE SCALE GENOMIC DNA]</scope>
    <source>
        <strain evidence="2 3">RY-1</strain>
    </source>
</reference>
<dbReference type="RefSeq" id="WP_234868595.1">
    <property type="nucleotide sequence ID" value="NZ_JAKEVY010000008.1"/>
</dbReference>
<evidence type="ECO:0000313" key="3">
    <source>
        <dbReference type="Proteomes" id="UP001200145"/>
    </source>
</evidence>
<keyword evidence="1" id="KW-1133">Transmembrane helix</keyword>
<gene>
    <name evidence="2" type="ORF">L0U88_20150</name>
</gene>
<feature type="transmembrane region" description="Helical" evidence="1">
    <location>
        <begin position="151"/>
        <end position="170"/>
    </location>
</feature>
<sequence length="367" mass="40438">MNINRNNYEVFFLLYIDRELNAEEMLAVENFLEENPDLQVEMDMLSNTILPEDQAAAVFPEKSKLYRTADTSSTVSILNYESYFVQYADDELNNEEKAATEKFVYDNPEFQAEFELIQQAKLVPDNTVVFPGKEKLYRGNSTTVRPMFPVWTRYAAAAMVLLMAGLFWLGRQAETSNINISQQGSIATNQSQAKIQPAEIVESITTPGELPSEQATLTASSKPTAASEKTLSNDESTIQLAVISQPQKIQEVKLQASVPGQTTNTKLPVGTSIAAKVDEPAEGSLAINSLTTTENSVIPVQIDDEPVIVVAVNDNSRDDDTFSPGKEIIRKTPLRGLLRKAGRIVGKTNPFSEDRAKGGVFTASNEQ</sequence>
<dbReference type="Proteomes" id="UP001200145">
    <property type="component" value="Unassembled WGS sequence"/>
</dbReference>
<keyword evidence="1" id="KW-0812">Transmembrane</keyword>
<evidence type="ECO:0000313" key="2">
    <source>
        <dbReference type="EMBL" id="MCF1716965.1"/>
    </source>
</evidence>
<keyword evidence="1" id="KW-0472">Membrane</keyword>